<name>A0A128FDP3_9GAMM</name>
<dbReference type="PROSITE" id="PS50943">
    <property type="entry name" value="HTH_CROC1"/>
    <property type="match status" value="1"/>
</dbReference>
<dbReference type="SMART" id="SM00530">
    <property type="entry name" value="HTH_XRE"/>
    <property type="match status" value="1"/>
</dbReference>
<evidence type="ECO:0000313" key="4">
    <source>
        <dbReference type="Proteomes" id="UP000073601"/>
    </source>
</evidence>
<dbReference type="PANTHER" id="PTHR46558">
    <property type="entry name" value="TRACRIPTIONAL REGULATORY PROTEIN-RELATED-RELATED"/>
    <property type="match status" value="1"/>
</dbReference>
<sequence length="123" mass="14247">MIDSKAQVAKRIKEAREWKGITQVKMAKLLEVARQTYLDIETGKTEPRVRMLSEIAEITERPLVWFVYGDADVELHDVQYKQDVNRLLEHFSKLPHEARTAILNQSVNMASFLVNYSKSAQRS</sequence>
<dbReference type="InterPro" id="IPR001387">
    <property type="entry name" value="Cro/C1-type_HTH"/>
</dbReference>
<proteinExistence type="predicted"/>
<gene>
    <name evidence="3" type="ORF">GMA8713_03306</name>
</gene>
<keyword evidence="4" id="KW-1185">Reference proteome</keyword>
<dbReference type="Pfam" id="PF01381">
    <property type="entry name" value="HTH_3"/>
    <property type="match status" value="1"/>
</dbReference>
<dbReference type="EMBL" id="FIZY01000033">
    <property type="protein sequence ID" value="CZF84917.1"/>
    <property type="molecule type" value="Genomic_DNA"/>
</dbReference>
<dbReference type="SUPFAM" id="SSF47413">
    <property type="entry name" value="lambda repressor-like DNA-binding domains"/>
    <property type="match status" value="1"/>
</dbReference>
<evidence type="ECO:0000313" key="3">
    <source>
        <dbReference type="EMBL" id="CZF84917.1"/>
    </source>
</evidence>
<feature type="domain" description="HTH cro/C1-type" evidence="2">
    <location>
        <begin position="12"/>
        <end position="66"/>
    </location>
</feature>
<protein>
    <submittedName>
        <fullName evidence="3">Transcriptional repressor DicA</fullName>
    </submittedName>
</protein>
<dbReference type="CDD" id="cd00093">
    <property type="entry name" value="HTH_XRE"/>
    <property type="match status" value="1"/>
</dbReference>
<reference evidence="4" key="1">
    <citation type="submission" date="2016-02" db="EMBL/GenBank/DDBJ databases">
        <authorList>
            <person name="Rodrigo-Torres Lidia"/>
            <person name="Arahal R.David."/>
        </authorList>
    </citation>
    <scope>NUCLEOTIDE SEQUENCE [LARGE SCALE GENOMIC DNA]</scope>
    <source>
        <strain evidence="4">CECT 8713</strain>
    </source>
</reference>
<dbReference type="GO" id="GO:0003677">
    <property type="term" value="F:DNA binding"/>
    <property type="evidence" value="ECO:0007669"/>
    <property type="project" value="UniProtKB-KW"/>
</dbReference>
<organism evidence="3 4">
    <name type="scientific">Grimontia marina</name>
    <dbReference type="NCBI Taxonomy" id="646534"/>
    <lineage>
        <taxon>Bacteria</taxon>
        <taxon>Pseudomonadati</taxon>
        <taxon>Pseudomonadota</taxon>
        <taxon>Gammaproteobacteria</taxon>
        <taxon>Vibrionales</taxon>
        <taxon>Vibrionaceae</taxon>
        <taxon>Grimontia</taxon>
    </lineage>
</organism>
<dbReference type="AlphaFoldDB" id="A0A128FDP3"/>
<dbReference type="RefSeq" id="WP_062712247.1">
    <property type="nucleotide sequence ID" value="NZ_CAWRCI010000033.1"/>
</dbReference>
<dbReference type="Gene3D" id="1.10.260.40">
    <property type="entry name" value="lambda repressor-like DNA-binding domains"/>
    <property type="match status" value="1"/>
</dbReference>
<dbReference type="Proteomes" id="UP000073601">
    <property type="component" value="Unassembled WGS sequence"/>
</dbReference>
<dbReference type="PANTHER" id="PTHR46558:SF4">
    <property type="entry name" value="DNA-BIDING PHAGE PROTEIN"/>
    <property type="match status" value="1"/>
</dbReference>
<accession>A0A128FDP3</accession>
<evidence type="ECO:0000259" key="2">
    <source>
        <dbReference type="PROSITE" id="PS50943"/>
    </source>
</evidence>
<keyword evidence="1" id="KW-0238">DNA-binding</keyword>
<dbReference type="InterPro" id="IPR010982">
    <property type="entry name" value="Lambda_DNA-bd_dom_sf"/>
</dbReference>
<dbReference type="OrthoDB" id="5916718at2"/>
<evidence type="ECO:0000256" key="1">
    <source>
        <dbReference type="ARBA" id="ARBA00023125"/>
    </source>
</evidence>